<gene>
    <name evidence="7" type="ORF">F5X68DRAFT_257986</name>
</gene>
<dbReference type="InterPro" id="IPR011707">
    <property type="entry name" value="Cu-oxidase-like_N"/>
</dbReference>
<feature type="domain" description="Plastocyanin-like" evidence="5">
    <location>
        <begin position="383"/>
        <end position="500"/>
    </location>
</feature>
<comment type="caution">
    <text evidence="7">The sequence shown here is derived from an EMBL/GenBank/DDBJ whole genome shotgun (WGS) entry which is preliminary data.</text>
</comment>
<accession>A0A9P9AHB6</accession>
<dbReference type="PANTHER" id="PTHR48267">
    <property type="entry name" value="CUPREDOXIN SUPERFAMILY PROTEIN"/>
    <property type="match status" value="1"/>
</dbReference>
<dbReference type="GO" id="GO:0005507">
    <property type="term" value="F:copper ion binding"/>
    <property type="evidence" value="ECO:0007669"/>
    <property type="project" value="InterPro"/>
</dbReference>
<proteinExistence type="inferred from homology"/>
<dbReference type="Gene3D" id="2.60.40.420">
    <property type="entry name" value="Cupredoxins - blue copper proteins"/>
    <property type="match status" value="3"/>
</dbReference>
<feature type="region of interest" description="Disordered" evidence="3">
    <location>
        <begin position="564"/>
        <end position="647"/>
    </location>
</feature>
<keyword evidence="4" id="KW-0732">Signal</keyword>
<dbReference type="CDD" id="cd13889">
    <property type="entry name" value="CuRO_3_BOD"/>
    <property type="match status" value="1"/>
</dbReference>
<keyword evidence="8" id="KW-1185">Reference proteome</keyword>
<evidence type="ECO:0000256" key="4">
    <source>
        <dbReference type="SAM" id="SignalP"/>
    </source>
</evidence>
<feature type="signal peptide" evidence="4">
    <location>
        <begin position="1"/>
        <end position="23"/>
    </location>
</feature>
<evidence type="ECO:0000259" key="6">
    <source>
        <dbReference type="Pfam" id="PF07732"/>
    </source>
</evidence>
<evidence type="ECO:0000256" key="3">
    <source>
        <dbReference type="SAM" id="MobiDB-lite"/>
    </source>
</evidence>
<dbReference type="CDD" id="cd13866">
    <property type="entry name" value="CuRO_2_BOD"/>
    <property type="match status" value="1"/>
</dbReference>
<evidence type="ECO:0000256" key="2">
    <source>
        <dbReference type="ARBA" id="ARBA00023008"/>
    </source>
</evidence>
<dbReference type="AlphaFoldDB" id="A0A9P9AHB6"/>
<dbReference type="InterPro" id="IPR008972">
    <property type="entry name" value="Cupredoxin"/>
</dbReference>
<reference evidence="7" key="1">
    <citation type="journal article" date="2021" name="Nat. Commun.">
        <title>Genetic determinants of endophytism in the Arabidopsis root mycobiome.</title>
        <authorList>
            <person name="Mesny F."/>
            <person name="Miyauchi S."/>
            <person name="Thiergart T."/>
            <person name="Pickel B."/>
            <person name="Atanasova L."/>
            <person name="Karlsson M."/>
            <person name="Huettel B."/>
            <person name="Barry K.W."/>
            <person name="Haridas S."/>
            <person name="Chen C."/>
            <person name="Bauer D."/>
            <person name="Andreopoulos W."/>
            <person name="Pangilinan J."/>
            <person name="LaButti K."/>
            <person name="Riley R."/>
            <person name="Lipzen A."/>
            <person name="Clum A."/>
            <person name="Drula E."/>
            <person name="Henrissat B."/>
            <person name="Kohler A."/>
            <person name="Grigoriev I.V."/>
            <person name="Martin F.M."/>
            <person name="Hacquard S."/>
        </authorList>
    </citation>
    <scope>NUCLEOTIDE SEQUENCE</scope>
    <source>
        <strain evidence="7">MPI-SDFR-AT-0117</strain>
    </source>
</reference>
<protein>
    <submittedName>
        <fullName evidence="7">Bilirubin oxidase</fullName>
    </submittedName>
</protein>
<dbReference type="SUPFAM" id="SSF49503">
    <property type="entry name" value="Cupredoxins"/>
    <property type="match status" value="2"/>
</dbReference>
<feature type="chain" id="PRO_5040385578" evidence="4">
    <location>
        <begin position="24"/>
        <end position="647"/>
    </location>
</feature>
<dbReference type="Proteomes" id="UP000770015">
    <property type="component" value="Unassembled WGS sequence"/>
</dbReference>
<dbReference type="Pfam" id="PF07731">
    <property type="entry name" value="Cu-oxidase_2"/>
    <property type="match status" value="1"/>
</dbReference>
<evidence type="ECO:0000256" key="1">
    <source>
        <dbReference type="ARBA" id="ARBA00010609"/>
    </source>
</evidence>
<name>A0A9P9AHB6_9PEZI</name>
<feature type="compositionally biased region" description="Low complexity" evidence="3">
    <location>
        <begin position="570"/>
        <end position="623"/>
    </location>
</feature>
<organism evidence="7 8">
    <name type="scientific">Plectosphaerella plurivora</name>
    <dbReference type="NCBI Taxonomy" id="936078"/>
    <lineage>
        <taxon>Eukaryota</taxon>
        <taxon>Fungi</taxon>
        <taxon>Dikarya</taxon>
        <taxon>Ascomycota</taxon>
        <taxon>Pezizomycotina</taxon>
        <taxon>Sordariomycetes</taxon>
        <taxon>Hypocreomycetidae</taxon>
        <taxon>Glomerellales</taxon>
        <taxon>Plectosphaerellaceae</taxon>
        <taxon>Plectosphaerella</taxon>
    </lineage>
</organism>
<dbReference type="Pfam" id="PF07732">
    <property type="entry name" value="Cu-oxidase_3"/>
    <property type="match status" value="1"/>
</dbReference>
<evidence type="ECO:0000259" key="5">
    <source>
        <dbReference type="Pfam" id="PF07731"/>
    </source>
</evidence>
<evidence type="ECO:0000313" key="8">
    <source>
        <dbReference type="Proteomes" id="UP000770015"/>
    </source>
</evidence>
<dbReference type="PANTHER" id="PTHR48267:SF1">
    <property type="entry name" value="BILIRUBIN OXIDASE"/>
    <property type="match status" value="1"/>
</dbReference>
<keyword evidence="2" id="KW-0186">Copper</keyword>
<evidence type="ECO:0000313" key="7">
    <source>
        <dbReference type="EMBL" id="KAH6695313.1"/>
    </source>
</evidence>
<feature type="domain" description="Plastocyanin-like" evidence="6">
    <location>
        <begin position="76"/>
        <end position="186"/>
    </location>
</feature>
<dbReference type="EMBL" id="JAGSXJ010000002">
    <property type="protein sequence ID" value="KAH6695313.1"/>
    <property type="molecule type" value="Genomic_DNA"/>
</dbReference>
<sequence length="647" mass="72090">MVRTSTLGRSLAAVLALASDVLAKDWESPAYTALYQLELPIPPVKQEKWPDRPMINPVTGKKVRYYEVDIKEFEEQVYPGKKKAKLTGYDGISPGMTFIEERGTECMVRFINNGKGNSSVHLHGSYSRAPFDGWAEDITRPGEYKDYYYPNAQSGRLMWYHDHAIDHTAENAYFGLAGAWIVKDPAEDALGLPSGYGKYDIPLILASKQYNSDGTLYSPANEDDSLYGDVIQVNGKPWPFMKVEARKYRFRFLNAAISRTFFLYLEASSKPGTKIEFNVIGSDAGLLTSPQKSSDLYISMAERYEVVVDFAPFKGQNVTLRNTRDFAPDKDYLHTDKVMRFVVENKVVTDDSRVPASLRTVDFPAPRPAGTVDRKFLFHREGSDWRINGVVFADVANRVLARPKRGSVEVWELENSSGGGWSHPIHIHLVDFRVVKRTGGKRGAKVYNYESSGLKDVVWLGAGETVTVEAHYAPWPGLYMFHCHNLIHEDHEMMAAFNVSQITDLGYPETDFDDPMDPAYRAMKIQSDSNTFEKVNARCEELGRLIPYSDVKGAEKALEDYYKTKKEDSTTSTPSSTSTSPAAATSSPAAAVVTPSTTKPVTTPATTPKPSSVKTTSTSTKKTTTTKKKRDVRAHGRDIALPTPPPS</sequence>
<dbReference type="InterPro" id="IPR011706">
    <property type="entry name" value="Cu-oxidase_C"/>
</dbReference>
<dbReference type="InterPro" id="IPR045087">
    <property type="entry name" value="Cu-oxidase_fam"/>
</dbReference>
<dbReference type="GO" id="GO:0016491">
    <property type="term" value="F:oxidoreductase activity"/>
    <property type="evidence" value="ECO:0007669"/>
    <property type="project" value="InterPro"/>
</dbReference>
<comment type="similarity">
    <text evidence="1">Belongs to the multicopper oxidase family.</text>
</comment>
<dbReference type="OrthoDB" id="262547at2759"/>